<dbReference type="InterPro" id="IPR045260">
    <property type="entry name" value="Sec12-like"/>
</dbReference>
<dbReference type="GO" id="GO:0005789">
    <property type="term" value="C:endoplasmic reticulum membrane"/>
    <property type="evidence" value="ECO:0007669"/>
    <property type="project" value="UniProtKB-SubCell"/>
</dbReference>
<dbReference type="GO" id="GO:0006888">
    <property type="term" value="P:endoplasmic reticulum to Golgi vesicle-mediated transport"/>
    <property type="evidence" value="ECO:0007669"/>
    <property type="project" value="UniProtKB-UniRule"/>
</dbReference>
<protein>
    <recommendedName>
        <fullName evidence="10">Guanine nucleotide-exchange factor SEC12</fullName>
    </recommendedName>
</protein>
<evidence type="ECO:0000313" key="13">
    <source>
        <dbReference type="Proteomes" id="UP000184330"/>
    </source>
</evidence>
<dbReference type="Gene3D" id="2.130.10.10">
    <property type="entry name" value="YVTN repeat-like/Quinoprotein amine dehydrogenase"/>
    <property type="match status" value="1"/>
</dbReference>
<evidence type="ECO:0000256" key="2">
    <source>
        <dbReference type="ARBA" id="ARBA00022574"/>
    </source>
</evidence>
<evidence type="ECO:0000256" key="11">
    <source>
        <dbReference type="SAM" id="MobiDB-lite"/>
    </source>
</evidence>
<dbReference type="PANTHER" id="PTHR23284:SF0">
    <property type="entry name" value="PROLACTIN REGULATORY ELEMENT-BINDING PROTEIN"/>
    <property type="match status" value="1"/>
</dbReference>
<evidence type="ECO:0000256" key="6">
    <source>
        <dbReference type="ARBA" id="ARBA00022892"/>
    </source>
</evidence>
<reference evidence="12 13" key="1">
    <citation type="submission" date="2016-03" db="EMBL/GenBank/DDBJ databases">
        <authorList>
            <person name="Ploux O."/>
        </authorList>
    </citation>
    <scope>NUCLEOTIDE SEQUENCE [LARGE SCALE GENOMIC DNA]</scope>
    <source>
        <strain evidence="12 13">UAMH 11012</strain>
    </source>
</reference>
<dbReference type="OrthoDB" id="16538at2759"/>
<feature type="compositionally biased region" description="Basic and acidic residues" evidence="11">
    <location>
        <begin position="536"/>
        <end position="549"/>
    </location>
</feature>
<comment type="function">
    <text evidence="10">Guanine nucleotide-exchange factor (GEF) required for the formation or budding of transport vesicles from the ER.</text>
</comment>
<feature type="transmembrane region" description="Helical" evidence="10">
    <location>
        <begin position="397"/>
        <end position="421"/>
    </location>
</feature>
<keyword evidence="2 10" id="KW-0853">WD repeat</keyword>
<evidence type="ECO:0000256" key="5">
    <source>
        <dbReference type="ARBA" id="ARBA00022824"/>
    </source>
</evidence>
<keyword evidence="4 10" id="KW-0677">Repeat</keyword>
<feature type="region of interest" description="Disordered" evidence="11">
    <location>
        <begin position="505"/>
        <end position="585"/>
    </location>
</feature>
<dbReference type="Proteomes" id="UP000184330">
    <property type="component" value="Unassembled WGS sequence"/>
</dbReference>
<comment type="subcellular location">
    <subcellularLocation>
        <location evidence="10">Endoplasmic reticulum membrane</location>
        <topology evidence="10">Single-pass type II membrane protein</topology>
    </subcellularLocation>
    <subcellularLocation>
        <location evidence="10">Golgi apparatus membrane</location>
        <topology evidence="10">Single-pass type II membrane protein</topology>
    </subcellularLocation>
</comment>
<evidence type="ECO:0000256" key="9">
    <source>
        <dbReference type="ARBA" id="ARBA00023136"/>
    </source>
</evidence>
<organism evidence="12 13">
    <name type="scientific">Phialocephala subalpina</name>
    <dbReference type="NCBI Taxonomy" id="576137"/>
    <lineage>
        <taxon>Eukaryota</taxon>
        <taxon>Fungi</taxon>
        <taxon>Dikarya</taxon>
        <taxon>Ascomycota</taxon>
        <taxon>Pezizomycotina</taxon>
        <taxon>Leotiomycetes</taxon>
        <taxon>Helotiales</taxon>
        <taxon>Mollisiaceae</taxon>
        <taxon>Phialocephala</taxon>
        <taxon>Phialocephala fortinii species complex</taxon>
    </lineage>
</organism>
<evidence type="ECO:0000256" key="3">
    <source>
        <dbReference type="ARBA" id="ARBA00022692"/>
    </source>
</evidence>
<keyword evidence="8 10" id="KW-1133">Transmembrane helix</keyword>
<dbReference type="EMBL" id="FJOG01000013">
    <property type="protein sequence ID" value="CZR59075.1"/>
    <property type="molecule type" value="Genomic_DNA"/>
</dbReference>
<dbReference type="GO" id="GO:0000139">
    <property type="term" value="C:Golgi membrane"/>
    <property type="evidence" value="ECO:0007669"/>
    <property type="project" value="UniProtKB-SubCell"/>
</dbReference>
<evidence type="ECO:0000256" key="7">
    <source>
        <dbReference type="ARBA" id="ARBA00022927"/>
    </source>
</evidence>
<dbReference type="FunFam" id="2.130.10.10:FF:001559">
    <property type="entry name" value="Uncharacterized protein"/>
    <property type="match status" value="1"/>
</dbReference>
<keyword evidence="5 10" id="KW-0256">Endoplasmic reticulum</keyword>
<comment type="similarity">
    <text evidence="10">Belongs to the WD repeat SEC12 family.</text>
</comment>
<dbReference type="AlphaFoldDB" id="A0A1L7X222"/>
<sequence>MAPLIPSAKLTLSYPLYACDFDPLDSSRLVVGGGGGAGRTGVGNKITLIDTSNSTELQEAAEIELSKDEDNVTSLAVGAKKDKATLVFAGVNSSPADVEKGRNAHFRVLGIEPPKVSKKGKDASEPSILEHSRASLFQGREKDAYQRITRLSNPFPNQPQLGAVATGLARNSEIVLFDTSTTSPPRSRGAVTSNKEAEDVDFIQTGDDEFLFAYCDEHDIYLKKISHEADEEEPDLIYITPATRGPEKPSTPKFRAMRFLSKEFLIMLTNIHSNGGVVLQIFRIPPSGKGQCRLAQSHRLPDRITKATGLAVCNLTPPTSPSEPQGYTQFVVAVAGHDISLSLFKVDLQVAVGLSVIMSIKSFRTLRNVHPLQITSLAFSNFTPPAHPITASTPPQYLKLASVGVANTVVVHTFPLFPVPLSMKRGQSTTPRYVIALPSTAAAFGMGVILSFIGIALAAIFIQGILEIRGGVPVYLNARNHLPVIWQEALGRPFEFPSGYNDLKSPISSSEPEISKIQVRADPETQPKTKASATTTREETMTQATREEAEATGAGQESCSGATATAPEPPSRQQEKLAKKLKGEGKWNEQILKPGHEDGKKRTWKELAEHEKEHYKKALGEGVNWAEELPENVFKGVLFGELGGAVGRAIAGA</sequence>
<evidence type="ECO:0000256" key="10">
    <source>
        <dbReference type="RuleBase" id="RU369019"/>
    </source>
</evidence>
<proteinExistence type="inferred from homology"/>
<dbReference type="GO" id="GO:0015031">
    <property type="term" value="P:protein transport"/>
    <property type="evidence" value="ECO:0007669"/>
    <property type="project" value="UniProtKB-KW"/>
</dbReference>
<gene>
    <name evidence="12" type="ORF">PAC_08967</name>
</gene>
<keyword evidence="7 10" id="KW-0653">Protein transport</keyword>
<feature type="compositionally biased region" description="Low complexity" evidence="11">
    <location>
        <begin position="505"/>
        <end position="517"/>
    </location>
</feature>
<keyword evidence="9 10" id="KW-0472">Membrane</keyword>
<dbReference type="GO" id="GO:0005085">
    <property type="term" value="F:guanyl-nucleotide exchange factor activity"/>
    <property type="evidence" value="ECO:0007669"/>
    <property type="project" value="InterPro"/>
</dbReference>
<keyword evidence="13" id="KW-1185">Reference proteome</keyword>
<keyword evidence="6" id="KW-0931">ER-Golgi transport</keyword>
<comment type="caution">
    <text evidence="10">Lacks conserved residue(s) required for the propagation of feature annotation.</text>
</comment>
<evidence type="ECO:0000256" key="8">
    <source>
        <dbReference type="ARBA" id="ARBA00022989"/>
    </source>
</evidence>
<feature type="transmembrane region" description="Helical" evidence="10">
    <location>
        <begin position="433"/>
        <end position="462"/>
    </location>
</feature>
<evidence type="ECO:0000256" key="1">
    <source>
        <dbReference type="ARBA" id="ARBA00022448"/>
    </source>
</evidence>
<keyword evidence="3 10" id="KW-0812">Transmembrane</keyword>
<dbReference type="InterPro" id="IPR015943">
    <property type="entry name" value="WD40/YVTN_repeat-like_dom_sf"/>
</dbReference>
<feature type="compositionally biased region" description="Basic and acidic residues" evidence="11">
    <location>
        <begin position="573"/>
        <end position="585"/>
    </location>
</feature>
<dbReference type="STRING" id="576137.A0A1L7X222"/>
<evidence type="ECO:0000313" key="12">
    <source>
        <dbReference type="EMBL" id="CZR59075.1"/>
    </source>
</evidence>
<dbReference type="GO" id="GO:0003400">
    <property type="term" value="P:regulation of COPII vesicle coating"/>
    <property type="evidence" value="ECO:0007669"/>
    <property type="project" value="UniProtKB-UniRule"/>
</dbReference>
<evidence type="ECO:0000256" key="4">
    <source>
        <dbReference type="ARBA" id="ARBA00022737"/>
    </source>
</evidence>
<dbReference type="PANTHER" id="PTHR23284">
    <property type="entry name" value="PROLACTIN REGULATORY ELEMENT BINDING PROTEIN"/>
    <property type="match status" value="1"/>
</dbReference>
<name>A0A1L7X222_9HELO</name>
<keyword evidence="1 10" id="KW-0813">Transport</keyword>
<accession>A0A1L7X222</accession>